<reference evidence="3 4" key="1">
    <citation type="submission" date="2022-05" db="EMBL/GenBank/DDBJ databases">
        <authorList>
            <consortium name="Genoscope - CEA"/>
            <person name="William W."/>
        </authorList>
    </citation>
    <scope>NUCLEOTIDE SEQUENCE [LARGE SCALE GENOMIC DNA]</scope>
</reference>
<dbReference type="Gene3D" id="3.50.4.10">
    <property type="entry name" value="Hepatocyte Growth Factor"/>
    <property type="match status" value="1"/>
</dbReference>
<evidence type="ECO:0000313" key="3">
    <source>
        <dbReference type="EMBL" id="CAH3141612.1"/>
    </source>
</evidence>
<proteinExistence type="predicted"/>
<sequence length="221" mass="24763">MSAVTVILFVTIFCYIFARQSCRERRSLHGFALVDHVYKSFTADRLAVCFIACNAQSSCQSLNYDLVDKTCQFNNNTKYHRAKYLVEKPTSVYADNPDSGEFTVKMGGFAEAVKLVHVSGSVSCASGKWSKWGCGPGGPFRTLVTTSTNLILLPESKELTYKISGYDVNSKEFIFTKFSNPLRLSSGQELRLWYSLDLFNHSEHDNKGKSCADVYAKYITS</sequence>
<accession>A0ABN8PDL7</accession>
<keyword evidence="1" id="KW-0732">Signal</keyword>
<keyword evidence="4" id="KW-1185">Reference proteome</keyword>
<protein>
    <recommendedName>
        <fullName evidence="2">Apple domain-containing protein</fullName>
    </recommendedName>
</protein>
<gene>
    <name evidence="3" type="ORF">PLOB_00042004</name>
</gene>
<dbReference type="PROSITE" id="PS50948">
    <property type="entry name" value="PAN"/>
    <property type="match status" value="1"/>
</dbReference>
<dbReference type="InterPro" id="IPR003609">
    <property type="entry name" value="Pan_app"/>
</dbReference>
<feature type="domain" description="Apple" evidence="2">
    <location>
        <begin position="22"/>
        <end position="97"/>
    </location>
</feature>
<evidence type="ECO:0000313" key="4">
    <source>
        <dbReference type="Proteomes" id="UP001159405"/>
    </source>
</evidence>
<feature type="chain" id="PRO_5045752787" description="Apple domain-containing protein" evidence="1">
    <location>
        <begin position="19"/>
        <end position="221"/>
    </location>
</feature>
<comment type="caution">
    <text evidence="3">The sequence shown here is derived from an EMBL/GenBank/DDBJ whole genome shotgun (WGS) entry which is preliminary data.</text>
</comment>
<evidence type="ECO:0000256" key="1">
    <source>
        <dbReference type="SAM" id="SignalP"/>
    </source>
</evidence>
<feature type="signal peptide" evidence="1">
    <location>
        <begin position="1"/>
        <end position="18"/>
    </location>
</feature>
<dbReference type="EMBL" id="CALNXK010000067">
    <property type="protein sequence ID" value="CAH3141612.1"/>
    <property type="molecule type" value="Genomic_DNA"/>
</dbReference>
<organism evidence="3 4">
    <name type="scientific">Porites lobata</name>
    <dbReference type="NCBI Taxonomy" id="104759"/>
    <lineage>
        <taxon>Eukaryota</taxon>
        <taxon>Metazoa</taxon>
        <taxon>Cnidaria</taxon>
        <taxon>Anthozoa</taxon>
        <taxon>Hexacorallia</taxon>
        <taxon>Scleractinia</taxon>
        <taxon>Fungiina</taxon>
        <taxon>Poritidae</taxon>
        <taxon>Porites</taxon>
    </lineage>
</organism>
<evidence type="ECO:0000259" key="2">
    <source>
        <dbReference type="PROSITE" id="PS50948"/>
    </source>
</evidence>
<dbReference type="Pfam" id="PF00024">
    <property type="entry name" value="PAN_1"/>
    <property type="match status" value="1"/>
</dbReference>
<name>A0ABN8PDL7_9CNID</name>
<dbReference type="Proteomes" id="UP001159405">
    <property type="component" value="Unassembled WGS sequence"/>
</dbReference>